<feature type="transmembrane region" description="Helical" evidence="14">
    <location>
        <begin position="846"/>
        <end position="871"/>
    </location>
</feature>
<evidence type="ECO:0000256" key="13">
    <source>
        <dbReference type="SAM" id="MobiDB-lite"/>
    </source>
</evidence>
<reference evidence="17" key="2">
    <citation type="submission" date="2020-05" db="EMBL/GenBank/DDBJ databases">
        <authorList>
            <person name="Kim H.-S."/>
            <person name="Proctor R.H."/>
            <person name="Brown D.W."/>
        </authorList>
    </citation>
    <scope>NUCLEOTIDE SEQUENCE</scope>
    <source>
        <strain evidence="17">NRRL 20472</strain>
    </source>
</reference>
<dbReference type="Pfam" id="PF00091">
    <property type="entry name" value="Tubulin"/>
    <property type="match status" value="1"/>
</dbReference>
<dbReference type="InterPro" id="IPR036661">
    <property type="entry name" value="Luciferase-like_sf"/>
</dbReference>
<feature type="domain" description="Tubulin/FtsZ 2-layer sandwich" evidence="16">
    <location>
        <begin position="1407"/>
        <end position="1536"/>
    </location>
</feature>
<dbReference type="NCBIfam" id="TIGR03860">
    <property type="entry name" value="FMN_nitrolo"/>
    <property type="match status" value="1"/>
</dbReference>
<dbReference type="InterPro" id="IPR036259">
    <property type="entry name" value="MFS_trans_sf"/>
</dbReference>
<comment type="similarity">
    <text evidence="12">Belongs to the NtaA/SnaA/DszA monooxygenase family.</text>
</comment>
<evidence type="ECO:0000259" key="15">
    <source>
        <dbReference type="SMART" id="SM00864"/>
    </source>
</evidence>
<dbReference type="GO" id="GO:0004497">
    <property type="term" value="F:monooxygenase activity"/>
    <property type="evidence" value="ECO:0007669"/>
    <property type="project" value="InterPro"/>
</dbReference>
<gene>
    <name evidence="17" type="ORF">FSARC_9503</name>
</gene>
<feature type="transmembrane region" description="Helical" evidence="14">
    <location>
        <begin position="789"/>
        <end position="809"/>
    </location>
</feature>
<keyword evidence="6" id="KW-0493">Microtubule</keyword>
<feature type="transmembrane region" description="Helical" evidence="14">
    <location>
        <begin position="883"/>
        <end position="904"/>
    </location>
</feature>
<evidence type="ECO:0000259" key="16">
    <source>
        <dbReference type="SMART" id="SM00865"/>
    </source>
</evidence>
<keyword evidence="8 14" id="KW-1133">Transmembrane helix</keyword>
<dbReference type="SUPFAM" id="SSF52490">
    <property type="entry name" value="Tubulin nucleotide-binding domain-like"/>
    <property type="match status" value="1"/>
</dbReference>
<feature type="transmembrane region" description="Helical" evidence="14">
    <location>
        <begin position="916"/>
        <end position="936"/>
    </location>
</feature>
<evidence type="ECO:0000256" key="10">
    <source>
        <dbReference type="ARBA" id="ARBA00023136"/>
    </source>
</evidence>
<dbReference type="GO" id="GO:0016020">
    <property type="term" value="C:membrane"/>
    <property type="evidence" value="ECO:0007669"/>
    <property type="project" value="UniProtKB-SubCell"/>
</dbReference>
<dbReference type="GO" id="GO:0005525">
    <property type="term" value="F:GTP binding"/>
    <property type="evidence" value="ECO:0007669"/>
    <property type="project" value="UniProtKB-KW"/>
</dbReference>
<dbReference type="PRINTS" id="PR01161">
    <property type="entry name" value="TUBULIN"/>
</dbReference>
<dbReference type="GO" id="GO:0003924">
    <property type="term" value="F:GTPase activity"/>
    <property type="evidence" value="ECO:0007669"/>
    <property type="project" value="InterPro"/>
</dbReference>
<dbReference type="SUPFAM" id="SSF55307">
    <property type="entry name" value="Tubulin C-terminal domain-like"/>
    <property type="match status" value="1"/>
</dbReference>
<dbReference type="SUPFAM" id="SSF103473">
    <property type="entry name" value="MFS general substrate transporter"/>
    <property type="match status" value="1"/>
</dbReference>
<evidence type="ECO:0000313" key="17">
    <source>
        <dbReference type="EMBL" id="KAF4962394.1"/>
    </source>
</evidence>
<feature type="compositionally biased region" description="Basic and acidic residues" evidence="13">
    <location>
        <begin position="682"/>
        <end position="692"/>
    </location>
</feature>
<dbReference type="CDD" id="cd02187">
    <property type="entry name" value="beta_tubulin"/>
    <property type="match status" value="1"/>
</dbReference>
<dbReference type="Proteomes" id="UP000622797">
    <property type="component" value="Unassembled WGS sequence"/>
</dbReference>
<feature type="transmembrane region" description="Helical" evidence="14">
    <location>
        <begin position="1038"/>
        <end position="1057"/>
    </location>
</feature>
<evidence type="ECO:0000256" key="5">
    <source>
        <dbReference type="ARBA" id="ARBA00022692"/>
    </source>
</evidence>
<evidence type="ECO:0000313" key="18">
    <source>
        <dbReference type="Proteomes" id="UP000622797"/>
    </source>
</evidence>
<dbReference type="GO" id="GO:0016705">
    <property type="term" value="F:oxidoreductase activity, acting on paired donors, with incorporation or reduction of molecular oxygen"/>
    <property type="evidence" value="ECO:0007669"/>
    <property type="project" value="InterPro"/>
</dbReference>
<dbReference type="GO" id="GO:0007017">
    <property type="term" value="P:microtubule-based process"/>
    <property type="evidence" value="ECO:0007669"/>
    <property type="project" value="InterPro"/>
</dbReference>
<comment type="similarity">
    <text evidence="3">Belongs to the tubulin family.</text>
</comment>
<feature type="transmembrane region" description="Helical" evidence="14">
    <location>
        <begin position="1005"/>
        <end position="1026"/>
    </location>
</feature>
<dbReference type="PRINTS" id="PR01163">
    <property type="entry name" value="BETATUBULIN"/>
</dbReference>
<evidence type="ECO:0000256" key="6">
    <source>
        <dbReference type="ARBA" id="ARBA00022701"/>
    </source>
</evidence>
<dbReference type="GO" id="GO:0005200">
    <property type="term" value="F:structural constituent of cytoskeleton"/>
    <property type="evidence" value="ECO:0007669"/>
    <property type="project" value="InterPro"/>
</dbReference>
<dbReference type="PANTHER" id="PTHR30011">
    <property type="entry name" value="ALKANESULFONATE MONOOXYGENASE-RELATED"/>
    <property type="match status" value="1"/>
</dbReference>
<dbReference type="InterPro" id="IPR008280">
    <property type="entry name" value="Tub_FtsZ_C"/>
</dbReference>
<feature type="transmembrane region" description="Helical" evidence="14">
    <location>
        <begin position="816"/>
        <end position="834"/>
    </location>
</feature>
<evidence type="ECO:0000256" key="12">
    <source>
        <dbReference type="ARBA" id="ARBA00033748"/>
    </source>
</evidence>
<feature type="transmembrane region" description="Helical" evidence="14">
    <location>
        <begin position="974"/>
        <end position="999"/>
    </location>
</feature>
<dbReference type="Pfam" id="PF05978">
    <property type="entry name" value="UNC-93"/>
    <property type="match status" value="1"/>
</dbReference>
<dbReference type="InterPro" id="IPR036525">
    <property type="entry name" value="Tubulin/FtsZ_GTPase_sf"/>
</dbReference>
<dbReference type="Gene3D" id="3.40.50.1440">
    <property type="entry name" value="Tubulin/FtsZ, GTPase domain"/>
    <property type="match status" value="1"/>
</dbReference>
<dbReference type="InterPro" id="IPR023123">
    <property type="entry name" value="Tubulin_C"/>
</dbReference>
<keyword evidence="7" id="KW-0547">Nucleotide-binding</keyword>
<protein>
    <submittedName>
        <fullName evidence="17">Uncharacterized protein</fullName>
    </submittedName>
</protein>
<dbReference type="Gene3D" id="3.20.20.30">
    <property type="entry name" value="Luciferase-like domain"/>
    <property type="match status" value="1"/>
</dbReference>
<evidence type="ECO:0000256" key="3">
    <source>
        <dbReference type="ARBA" id="ARBA00009636"/>
    </source>
</evidence>
<reference evidence="17" key="1">
    <citation type="journal article" date="2020" name="BMC Genomics">
        <title>Correction to: Identification and distribution of gene clusters required for synthesis of sphingolipid metabolism inhibitors in diverse species of the filamentous fungus Fusarium.</title>
        <authorList>
            <person name="Kim H.S."/>
            <person name="Lohmar J.M."/>
            <person name="Busman M."/>
            <person name="Brown D.W."/>
            <person name="Naumann T.A."/>
            <person name="Divon H.H."/>
            <person name="Lysoe E."/>
            <person name="Uhlig S."/>
            <person name="Proctor R.H."/>
        </authorList>
    </citation>
    <scope>NUCLEOTIDE SEQUENCE</scope>
    <source>
        <strain evidence="17">NRRL 20472</strain>
    </source>
</reference>
<keyword evidence="10 14" id="KW-0472">Membrane</keyword>
<dbReference type="InterPro" id="IPR000217">
    <property type="entry name" value="Tubulin"/>
</dbReference>
<dbReference type="Gene3D" id="3.30.1330.20">
    <property type="entry name" value="Tubulin/FtsZ, C-terminal domain"/>
    <property type="match status" value="1"/>
</dbReference>
<dbReference type="PANTHER" id="PTHR30011:SF41">
    <property type="entry name" value="XENOBIOTIC COMPOUND MONOOXYGENASE, DSZA FAMILY (AFU_ORTHOLOGUE AFUA_3G15040)"/>
    <property type="match status" value="1"/>
</dbReference>
<dbReference type="OrthoDB" id="5561043at2759"/>
<dbReference type="SMART" id="SM00865">
    <property type="entry name" value="Tubulin_C"/>
    <property type="match status" value="1"/>
</dbReference>
<organism evidence="17 18">
    <name type="scientific">Fusarium sarcochroum</name>
    <dbReference type="NCBI Taxonomy" id="1208366"/>
    <lineage>
        <taxon>Eukaryota</taxon>
        <taxon>Fungi</taxon>
        <taxon>Dikarya</taxon>
        <taxon>Ascomycota</taxon>
        <taxon>Pezizomycotina</taxon>
        <taxon>Sordariomycetes</taxon>
        <taxon>Hypocreomycetidae</taxon>
        <taxon>Hypocreales</taxon>
        <taxon>Nectriaceae</taxon>
        <taxon>Fusarium</taxon>
        <taxon>Fusarium lateritium species complex</taxon>
    </lineage>
</organism>
<comment type="subunit">
    <text evidence="4">Dimer of alpha and beta chains. A typical microtubule is a hollow water-filled tube with an outer diameter of 25 nm and an inner diameter of 15 nM. Alpha-beta heterodimers associate head-to-tail to form protofilaments running lengthwise along the microtubule wall with the beta-tubulin subunit facing the microtubule plus end conferring a structural polarity. Microtubules usually have 13 protofilaments but different protofilament numbers can be found in some organisms and specialized cells.</text>
</comment>
<feature type="domain" description="Tubulin/FtsZ GTPase" evidence="15">
    <location>
        <begin position="1210"/>
        <end position="1405"/>
    </location>
</feature>
<keyword evidence="11" id="KW-0963">Cytoplasm</keyword>
<evidence type="ECO:0000256" key="14">
    <source>
        <dbReference type="SAM" id="Phobius"/>
    </source>
</evidence>
<keyword evidence="5 14" id="KW-0812">Transmembrane</keyword>
<evidence type="ECO:0000256" key="2">
    <source>
        <dbReference type="ARBA" id="ARBA00004245"/>
    </source>
</evidence>
<dbReference type="GO" id="GO:0005874">
    <property type="term" value="C:microtubule"/>
    <property type="evidence" value="ECO:0007669"/>
    <property type="project" value="UniProtKB-KW"/>
</dbReference>
<sequence length="1591" mass="176585">MIPVVASEADQLVEWKPLLLLNKSLLGSTFVHSVVARSPNNITSKFDKRLPLELWLDILDFAAIKSEPDRYTLVQPHYLKTTDTGDKELVCRKIREWNSFGDLQDDNEIIAAEFYLAKSDTQLGEYLNPFGRPEARQYGPSVKIPVEMVACGIEFLYVKLTVPDVIKYLEDGDCRVCRGGQTIGRGFCGQEIAKRFLKLEVGVEDEVLNMICPLCVGPKHAMDSLFIQADEKKPISLEGYRKWQTKRLRQLGFVVWPYWIELAKLLDGNFHTLFLADVLGPYDVYKGPRNFEPVLAGAAQFPVSDPSLPITAMAAVTKTLSFGLTASTTYEAPYPLARRFSTLDHLTNGRVAWNVVTSYLESAARSFGLKDQIPHDERYAIADEFLEVTYKLWEGSWKDDAVVKDDVRKQYAHPERVRRIDHEGKHFQVVGPHLVEPSRQRTPFIFQAGASKAGKTFATKHAEAMFLPGMDIKLVKKLVKEIRQAAIDQGRDPRGLKLIAGIHVVLDETDELAQRKYDEYLSYADLEGSLALFGGWTGTDLSQVSDDADLKFTGPPAMQSMVENWSETIPDSDGIKWTKARVAQELALGGPHARAVGSAKTVADTLERWVEETDIDGFNFSYAIVPRDFEDHVKYLVPELKARGVFWDAGAAEGKTMREVYLGSEIAKDGRLGSDHPGYQYKWKDTDDEAKPSRIPLASSTKIKAPDDDPPDNLPHCDFIQSPKKMSESEGKPPADAINTETFSETPIKPKWNRSPLYNATILGLCSFAAPGLWGAMNSLGAGGAQKPYLINTGNALTFCLMVISCWFTSGIVKYVGIKGALVIGTIGFAPYSAGLYLNNRYGVEWLVIFGAACCGVSAGIFWAAEAAIAIGYPEPRNRGRMVAYWLSFTRLGQILGGAINLGLNADRNEAGKVSYKVYLIFIALQALGPFVAFALNKPSQVQRADGKKVDLSIFDHPWKEFKATTRTFLKKEFLLLVLWIGQGVYSESVFFTYIALWFSVRARALGSFVSGIVAVIAGNLLGVWLDQNQIALKKRARWAYAVIMTLQGGWWIWLTINVTKFNREGPIYDWSDPGFGAAFGVFVFLVTGFQLNYNFAFFIIGQISNSPQETVRLSALLRGTESAWQALSYGLNALPIMATVGSTYLNFGLWAVAIFPAWLVIRQLGTGEKQVSDTEEQVAAEKAQSLHNEHGLDSDGVFRGTASIQQERLGVYFNEAPGNKYVPRAILTDLDPDTKDVVRSGPIGRLFRPDNFAFGQCQAGSNWAAGHHDQGVELTDQILDVVRREAEGCDCLSGFQITHSLGSGTGGGMGSLLALKLREEFPDRMLATFSILPSPSISESLVEAYNAGLSIHQLTENADATFCIDNQALYDICKRTINDPSYGDLNHLITGVMSGLTTCLRFPEQLNSDLRRLALNMAPFPRLHFLTVGFAPLTTASQAIAISDLTQQLFDPKNSMSASDLRNGRFLNCLAIFRGNVGMQEVEEQISSIQSKSSDWIPNTIQTTLCSVPPSRLKLSSTFVGNSTAIKEPFKRIGDHFHSMFRRKAFLRPFTHTGMDEMEFTEAEYNMYDLVEEYQEYQGAGIGVETQVEE</sequence>
<dbReference type="EMBL" id="JABEXW010000544">
    <property type="protein sequence ID" value="KAF4962394.1"/>
    <property type="molecule type" value="Genomic_DNA"/>
</dbReference>
<dbReference type="Pfam" id="PF03953">
    <property type="entry name" value="Tubulin_C"/>
    <property type="match status" value="1"/>
</dbReference>
<feature type="transmembrane region" description="Helical" evidence="14">
    <location>
        <begin position="1145"/>
        <end position="1162"/>
    </location>
</feature>
<dbReference type="InterPro" id="IPR051260">
    <property type="entry name" value="Diverse_substr_monoxygenases"/>
</dbReference>
<keyword evidence="11" id="KW-0206">Cytoskeleton</keyword>
<comment type="caution">
    <text evidence="17">The sequence shown here is derived from an EMBL/GenBank/DDBJ whole genome shotgun (WGS) entry which is preliminary data.</text>
</comment>
<dbReference type="InterPro" id="IPR002453">
    <property type="entry name" value="Beta_tubulin"/>
</dbReference>
<evidence type="ECO:0000256" key="11">
    <source>
        <dbReference type="ARBA" id="ARBA00023212"/>
    </source>
</evidence>
<dbReference type="SMART" id="SM00864">
    <property type="entry name" value="Tubulin"/>
    <property type="match status" value="1"/>
</dbReference>
<proteinExistence type="inferred from homology"/>
<feature type="transmembrane region" description="Helical" evidence="14">
    <location>
        <begin position="1077"/>
        <end position="1102"/>
    </location>
</feature>
<keyword evidence="18" id="KW-1185">Reference proteome</keyword>
<evidence type="ECO:0000256" key="7">
    <source>
        <dbReference type="ARBA" id="ARBA00022741"/>
    </source>
</evidence>
<evidence type="ECO:0000256" key="9">
    <source>
        <dbReference type="ARBA" id="ARBA00023134"/>
    </source>
</evidence>
<evidence type="ECO:0000256" key="8">
    <source>
        <dbReference type="ARBA" id="ARBA00022989"/>
    </source>
</evidence>
<accession>A0A8H4TR64</accession>
<evidence type="ECO:0000256" key="1">
    <source>
        <dbReference type="ARBA" id="ARBA00004141"/>
    </source>
</evidence>
<dbReference type="InterPro" id="IPR003008">
    <property type="entry name" value="Tubulin_FtsZ_GTPase"/>
</dbReference>
<dbReference type="InterPro" id="IPR037103">
    <property type="entry name" value="Tubulin/FtsZ-like_C"/>
</dbReference>
<dbReference type="Gene3D" id="1.10.287.600">
    <property type="entry name" value="Helix hairpin bin"/>
    <property type="match status" value="1"/>
</dbReference>
<dbReference type="SUPFAM" id="SSF51679">
    <property type="entry name" value="Bacterial luciferase-like"/>
    <property type="match status" value="1"/>
</dbReference>
<keyword evidence="9" id="KW-0342">GTP-binding</keyword>
<dbReference type="InterPro" id="IPR010291">
    <property type="entry name" value="Ion_channel_UNC-93"/>
</dbReference>
<comment type="subcellular location">
    <subcellularLocation>
        <location evidence="2">Cytoplasm</location>
        <location evidence="2">Cytoskeleton</location>
    </subcellularLocation>
    <subcellularLocation>
        <location evidence="1">Membrane</location>
        <topology evidence="1">Multi-pass membrane protein</topology>
    </subcellularLocation>
</comment>
<evidence type="ECO:0000256" key="4">
    <source>
        <dbReference type="ARBA" id="ARBA00011747"/>
    </source>
</evidence>
<feature type="region of interest" description="Disordered" evidence="13">
    <location>
        <begin position="679"/>
        <end position="713"/>
    </location>
</feature>
<dbReference type="InterPro" id="IPR016215">
    <property type="entry name" value="NTA_MOA"/>
</dbReference>
<name>A0A8H4TR64_9HYPO</name>
<dbReference type="Pfam" id="PF00296">
    <property type="entry name" value="Bac_luciferase"/>
    <property type="match status" value="1"/>
</dbReference>
<dbReference type="InterPro" id="IPR011251">
    <property type="entry name" value="Luciferase-like_dom"/>
</dbReference>
<dbReference type="Gene3D" id="1.20.1250.20">
    <property type="entry name" value="MFS general substrate transporter like domains"/>
    <property type="match status" value="1"/>
</dbReference>
<dbReference type="InterPro" id="IPR018316">
    <property type="entry name" value="Tubulin/FtsZ_2-layer-sand-dom"/>
</dbReference>